<evidence type="ECO:0000313" key="2">
    <source>
        <dbReference type="Proteomes" id="UP000000540"/>
    </source>
</evidence>
<dbReference type="HOGENOM" id="CLU_2732143_0_0_5"/>
<protein>
    <submittedName>
        <fullName evidence="1">Uncharacterized protein</fullName>
    </submittedName>
</protein>
<gene>
    <name evidence="1" type="ordered locus">BruAb1_1652</name>
</gene>
<sequence>MQPLFDALPIKTQALEPLCFLVFSHVIIASSRNQNYIQRAGFPAKTVFIFGVCPVSSWREAGKCRRNENMT</sequence>
<reference evidence="1 2" key="1">
    <citation type="journal article" date="2005" name="J. Bacteriol.">
        <title>Completion of the genome sequence of Brucella abortus and comparison to the highly similar genomes of Brucella melitensis and Brucella suis.</title>
        <authorList>
            <person name="Halling S.M."/>
            <person name="Peterson-Burch B.D."/>
            <person name="Bricker B.J."/>
            <person name="Zuerner R.L."/>
            <person name="Qing Z."/>
            <person name="Li L.L."/>
            <person name="Kapur V."/>
            <person name="Alt D.P."/>
            <person name="Olsen S.C."/>
        </authorList>
    </citation>
    <scope>NUCLEOTIDE SEQUENCE [LARGE SCALE GENOMIC DNA]</scope>
    <source>
        <strain evidence="1 2">9-941</strain>
    </source>
</reference>
<dbReference type="EnsemblBacteria" id="AAX74972">
    <property type="protein sequence ID" value="AAX74972"/>
    <property type="gene ID" value="BruAb1_1652"/>
</dbReference>
<dbReference type="AlphaFoldDB" id="Q57BL2"/>
<dbReference type="KEGG" id="bmb:BruAb1_1652"/>
<dbReference type="Proteomes" id="UP000000540">
    <property type="component" value="Chromosome I"/>
</dbReference>
<evidence type="ECO:0000313" key="1">
    <source>
        <dbReference type="EMBL" id="AAX74972.1"/>
    </source>
</evidence>
<accession>Q57BL2</accession>
<name>Q57BL2_BRUAB</name>
<organism evidence="1 2">
    <name type="scientific">Brucella abortus biovar 1 (strain 9-941)</name>
    <dbReference type="NCBI Taxonomy" id="262698"/>
    <lineage>
        <taxon>Bacteria</taxon>
        <taxon>Pseudomonadati</taxon>
        <taxon>Pseudomonadota</taxon>
        <taxon>Alphaproteobacteria</taxon>
        <taxon>Hyphomicrobiales</taxon>
        <taxon>Brucellaceae</taxon>
        <taxon>Brucella/Ochrobactrum group</taxon>
        <taxon>Brucella</taxon>
    </lineage>
</organism>
<proteinExistence type="predicted"/>
<dbReference type="EMBL" id="AE017223">
    <property type="protein sequence ID" value="AAX74972.1"/>
    <property type="molecule type" value="Genomic_DNA"/>
</dbReference>